<dbReference type="Proteomes" id="UP000045285">
    <property type="component" value="Unassembled WGS sequence"/>
</dbReference>
<feature type="compositionally biased region" description="Basic and acidic residues" evidence="1">
    <location>
        <begin position="171"/>
        <end position="181"/>
    </location>
</feature>
<feature type="region of interest" description="Disordered" evidence="1">
    <location>
        <begin position="155"/>
        <end position="187"/>
    </location>
</feature>
<evidence type="ECO:0000313" key="3">
    <source>
        <dbReference type="Proteomes" id="UP000045285"/>
    </source>
</evidence>
<gene>
    <name evidence="2" type="ORF">MPL3356_40150</name>
</gene>
<keyword evidence="3" id="KW-1185">Reference proteome</keyword>
<proteinExistence type="predicted"/>
<name>A0A090E6I7_MESPL</name>
<dbReference type="AlphaFoldDB" id="A0A090E6I7"/>
<dbReference type="EMBL" id="CCMZ01000034">
    <property type="protein sequence ID" value="CDX22932.1"/>
    <property type="molecule type" value="Genomic_DNA"/>
</dbReference>
<evidence type="ECO:0000313" key="2">
    <source>
        <dbReference type="EMBL" id="CDX22932.1"/>
    </source>
</evidence>
<organism evidence="2 3">
    <name type="scientific">Mesorhizobium plurifarium</name>
    <dbReference type="NCBI Taxonomy" id="69974"/>
    <lineage>
        <taxon>Bacteria</taxon>
        <taxon>Pseudomonadati</taxon>
        <taxon>Pseudomonadota</taxon>
        <taxon>Alphaproteobacteria</taxon>
        <taxon>Hyphomicrobiales</taxon>
        <taxon>Phyllobacteriaceae</taxon>
        <taxon>Mesorhizobium</taxon>
    </lineage>
</organism>
<accession>A0A090E6I7</accession>
<protein>
    <submittedName>
        <fullName evidence="2">Uncharacterized protein</fullName>
    </submittedName>
</protein>
<sequence length="282" mass="30615">MAGSPVGAPRRLAETANRSISCFYAIPDGKPFCIFPGIARLIQAIKAGSLPRRIPRQACLNHWCRRVISGGRLGLPALGGLRRLRFRLAAEADRLGELRARGRIVGGDHRVVDGQAPFGAVGFGRQAEMHADMALQRFELLPVLEADDVVRRHRAPGIDGGDRRGRRGFRRLADPADRGGDAGDQSAQVRSGQAVLRDIGRYDVSGELEQVDFLGCAGVLVHVIPPFLPQGRENDPVVAVCNIKALRALLANFEKPQGPQAGELLVGKSARRNVLSRQYTLF</sequence>
<evidence type="ECO:0000256" key="1">
    <source>
        <dbReference type="SAM" id="MobiDB-lite"/>
    </source>
</evidence>
<reference evidence="3" key="1">
    <citation type="submission" date="2014-08" db="EMBL/GenBank/DDBJ databases">
        <authorList>
            <person name="Moulin L."/>
        </authorList>
    </citation>
    <scope>NUCLEOTIDE SEQUENCE [LARGE SCALE GENOMIC DNA]</scope>
</reference>